<feature type="domain" description="Cas12f1-like TNB" evidence="3">
    <location>
        <begin position="400"/>
        <end position="461"/>
    </location>
</feature>
<name>S9RZM3_9RHOB</name>
<evidence type="ECO:0000256" key="2">
    <source>
        <dbReference type="SAM" id="MobiDB-lite"/>
    </source>
</evidence>
<reference evidence="5" key="1">
    <citation type="journal article" date="2014" name="Stand. Genomic Sci.">
        <title>Genome sequence of the exopolysaccharide-producing Salipiger mucosus type strain (DSM 16094(T)), a moderately halophilic member of the Roseobacter clade.</title>
        <authorList>
            <person name="Riedel T."/>
            <person name="Spring S."/>
            <person name="Fiebig A."/>
            <person name="Petersen J."/>
            <person name="Kyrpides N.C."/>
            <person name="Goker M."/>
            <person name="Klenk H.P."/>
        </authorList>
    </citation>
    <scope>NUCLEOTIDE SEQUENCE [LARGE SCALE GENOMIC DNA]</scope>
    <source>
        <strain evidence="5">DSM 16094</strain>
    </source>
</reference>
<evidence type="ECO:0000259" key="3">
    <source>
        <dbReference type="Pfam" id="PF07282"/>
    </source>
</evidence>
<proteinExistence type="predicted"/>
<evidence type="ECO:0000256" key="1">
    <source>
        <dbReference type="ARBA" id="ARBA00023125"/>
    </source>
</evidence>
<dbReference type="NCBIfam" id="NF040570">
    <property type="entry name" value="guided_TnpB"/>
    <property type="match status" value="1"/>
</dbReference>
<dbReference type="GO" id="GO:0003677">
    <property type="term" value="F:DNA binding"/>
    <property type="evidence" value="ECO:0007669"/>
    <property type="project" value="UniProtKB-KW"/>
</dbReference>
<dbReference type="AlphaFoldDB" id="S9RZM3"/>
<comment type="caution">
    <text evidence="4">The sequence shown here is derived from an EMBL/GenBank/DDBJ whole genome shotgun (WGS) entry which is preliminary data.</text>
</comment>
<keyword evidence="1" id="KW-0238">DNA-binding</keyword>
<organism evidence="4 5">
    <name type="scientific">Salipiger mucosus DSM 16094</name>
    <dbReference type="NCBI Taxonomy" id="1123237"/>
    <lineage>
        <taxon>Bacteria</taxon>
        <taxon>Pseudomonadati</taxon>
        <taxon>Pseudomonadota</taxon>
        <taxon>Alphaproteobacteria</taxon>
        <taxon>Rhodobacterales</taxon>
        <taxon>Roseobacteraceae</taxon>
        <taxon>Salipiger</taxon>
    </lineage>
</organism>
<dbReference type="InterPro" id="IPR010095">
    <property type="entry name" value="Cas12f1-like_TNB"/>
</dbReference>
<gene>
    <name evidence="4" type="ORF">Salmuc_02058</name>
</gene>
<evidence type="ECO:0000313" key="5">
    <source>
        <dbReference type="Proteomes" id="UP000015347"/>
    </source>
</evidence>
<protein>
    <submittedName>
        <fullName evidence="4">Transposase (Probable)Transposase OrfB</fullName>
    </submittedName>
</protein>
<keyword evidence="5" id="KW-1185">Reference proteome</keyword>
<dbReference type="HOGENOM" id="CLU_486507_0_0_5"/>
<feature type="compositionally biased region" description="Basic and acidic residues" evidence="2">
    <location>
        <begin position="526"/>
        <end position="539"/>
    </location>
</feature>
<dbReference type="Pfam" id="PF07282">
    <property type="entry name" value="Cas12f1-like_TNB"/>
    <property type="match status" value="1"/>
</dbReference>
<sequence length="560" mass="63042">MFEVPANACKIEAVEQLWVNWQKGLRAEALVARRDVMSGRGLREKLLAAEEAREPEIVASKARLGAAEQQMVRAQAVGTIKSWISNRENEIAEMIERRYTPKRWRGKARRRFEALPDDGRRALEDEFAELKADLRAINDQQMWMVSPDATILRKKGGQPVSAKAQWIARKMFLGLAARRSWPKFRNMAMRLDSRAGAGNRWLEPEQDGLFTWWINLKTPSGRVALPVRGWRRGKNKTGKGANREGALGKTINLVGNEDGTLRVALDRDMTEVFAASRDAYEPKIDVLGLDFGLRTLFATSEGDLLGQGYLGNIMPLVERADRIAAREQRNGRKPRDCAAYRDAITRIRGLIETEVNRALNLAVELHKPRVIAVERLDFRGSNLSKRMNRILSSCGRGVVREKLKDLTDRHGIEIHEVDPAYTSKTCSSCGYVDGRQRNGEKFHCRHCGKKIHADVNGARNIAAAAGSAEDAGGCSAQRGVKPCRHRRRPRVPLSVSRTRSATLREIVRRFDGQYPNLAAVSRPKRGKEGTRESACDPRETNPYFKQHSLREEYPMCAVST</sequence>
<dbReference type="Proteomes" id="UP000015347">
    <property type="component" value="Unassembled WGS sequence"/>
</dbReference>
<evidence type="ECO:0000313" key="4">
    <source>
        <dbReference type="EMBL" id="EPX83450.1"/>
    </source>
</evidence>
<dbReference type="EMBL" id="APVH01000015">
    <property type="protein sequence ID" value="EPX83450.1"/>
    <property type="molecule type" value="Genomic_DNA"/>
</dbReference>
<feature type="region of interest" description="Disordered" evidence="2">
    <location>
        <begin position="521"/>
        <end position="541"/>
    </location>
</feature>
<dbReference type="STRING" id="1123237.Salmuc_02058"/>
<dbReference type="eggNOG" id="COG0675">
    <property type="taxonomic scope" value="Bacteria"/>
</dbReference>
<accession>S9RZM3</accession>